<dbReference type="Proteomes" id="UP000199361">
    <property type="component" value="Unassembled WGS sequence"/>
</dbReference>
<organism evidence="1 2">
    <name type="scientific">Nonomuraea wenchangensis</name>
    <dbReference type="NCBI Taxonomy" id="568860"/>
    <lineage>
        <taxon>Bacteria</taxon>
        <taxon>Bacillati</taxon>
        <taxon>Actinomycetota</taxon>
        <taxon>Actinomycetes</taxon>
        <taxon>Streptosporangiales</taxon>
        <taxon>Streptosporangiaceae</taxon>
        <taxon>Nonomuraea</taxon>
    </lineage>
</organism>
<keyword evidence="2" id="KW-1185">Reference proteome</keyword>
<reference evidence="1 2" key="1">
    <citation type="submission" date="2016-10" db="EMBL/GenBank/DDBJ databases">
        <authorList>
            <person name="de Groot N.N."/>
        </authorList>
    </citation>
    <scope>NUCLEOTIDE SEQUENCE [LARGE SCALE GENOMIC DNA]</scope>
    <source>
        <strain evidence="1 2">CGMCC 4.5598</strain>
    </source>
</reference>
<accession>A0A1I0LJE9</accession>
<evidence type="ECO:0000313" key="2">
    <source>
        <dbReference type="Proteomes" id="UP000199361"/>
    </source>
</evidence>
<gene>
    <name evidence="1" type="ORF">SAMN05421811_11837</name>
</gene>
<dbReference type="STRING" id="568860.SAMN05421811_11837"/>
<evidence type="ECO:0000313" key="1">
    <source>
        <dbReference type="EMBL" id="SEU40461.1"/>
    </source>
</evidence>
<sequence>MPWMPEVTIALEVALGKGLEAAHTIHTAVTGDSR</sequence>
<name>A0A1I0LJE9_9ACTN</name>
<dbReference type="AlphaFoldDB" id="A0A1I0LJE9"/>
<protein>
    <submittedName>
        <fullName evidence="1">Uncharacterized protein</fullName>
    </submittedName>
</protein>
<dbReference type="EMBL" id="FOHX01000018">
    <property type="protein sequence ID" value="SEU40461.1"/>
    <property type="molecule type" value="Genomic_DNA"/>
</dbReference>
<proteinExistence type="predicted"/>